<evidence type="ECO:0000256" key="6">
    <source>
        <dbReference type="SAM" id="MobiDB-lite"/>
    </source>
</evidence>
<feature type="compositionally biased region" description="Polar residues" evidence="6">
    <location>
        <begin position="595"/>
        <end position="607"/>
    </location>
</feature>
<dbReference type="InterPro" id="IPR016024">
    <property type="entry name" value="ARM-type_fold"/>
</dbReference>
<feature type="compositionally biased region" description="Low complexity" evidence="6">
    <location>
        <begin position="1456"/>
        <end position="1469"/>
    </location>
</feature>
<feature type="compositionally biased region" description="Low complexity" evidence="6">
    <location>
        <begin position="1439"/>
        <end position="1449"/>
    </location>
</feature>
<keyword evidence="8" id="KW-1185">Reference proteome</keyword>
<dbReference type="GO" id="GO:0006281">
    <property type="term" value="P:DNA repair"/>
    <property type="evidence" value="ECO:0007669"/>
    <property type="project" value="TreeGrafter"/>
</dbReference>
<dbReference type="Gene3D" id="1.25.10.10">
    <property type="entry name" value="Leucine-rich Repeat Variant"/>
    <property type="match status" value="1"/>
</dbReference>
<feature type="region of interest" description="Disordered" evidence="6">
    <location>
        <begin position="278"/>
        <end position="310"/>
    </location>
</feature>
<evidence type="ECO:0008006" key="9">
    <source>
        <dbReference type="Google" id="ProtNLM"/>
    </source>
</evidence>
<dbReference type="InterPro" id="IPR011989">
    <property type="entry name" value="ARM-like"/>
</dbReference>
<evidence type="ECO:0000256" key="2">
    <source>
        <dbReference type="ARBA" id="ARBA00022618"/>
    </source>
</evidence>
<dbReference type="GO" id="GO:0007064">
    <property type="term" value="P:mitotic sister chromatid cohesion"/>
    <property type="evidence" value="ECO:0007669"/>
    <property type="project" value="InterPro"/>
</dbReference>
<dbReference type="OrthoDB" id="200660at2759"/>
<keyword evidence="4" id="KW-0539">Nucleus</keyword>
<dbReference type="GO" id="GO:0000785">
    <property type="term" value="C:chromatin"/>
    <property type="evidence" value="ECO:0007669"/>
    <property type="project" value="TreeGrafter"/>
</dbReference>
<dbReference type="SUPFAM" id="SSF48371">
    <property type="entry name" value="ARM repeat"/>
    <property type="match status" value="1"/>
</dbReference>
<sequence>MAPRKGAAVEEPQLATLKFNQPLSWRAGKPIATGELLKRLDTLSNELREIDQEEVDKDSMTKVAKELAGQNLLGHKDKGVRAFAACCLVDVLKICAPDAPFTPTQLKDIFTLFITSILPALSDPSNAYNTQHKYVLVSLSEVKSIVLLLDLPNSEALTLHLFSSFFDIISGASKASTGEQISKDVEYHMSQTLVIVVDEAANLPSVVVDVIMAQFLRASSPGGSRGKQEEETDEKQSTLLLKELPEAYNMAKSICDACPEKMARYISQYFNDVILDASESSGPSKSNGHRRTSDAAGSDDEDATVGPTEADLRELKKAHNLLRELWRACPAVLQNVIPQLEAELSADNVQLRSLATDTLGDIISGIGAAGPPPPASMDPAAYPPLRLSDSQAGPVATSILRTPLSPQSFAQTHHASYQSFLGRKNDKSSVIRSGWTTSVGRILITSAGGIGLSREDEATLVKGLGEKLNDSDERVRIAAIRVIGGFSFADIMAKLAPHGGVGKSGSVLNSLSDRVRDRRHAVQLEGMTTLSKIWGVAIGEISAGNEAVITALGAIPTKIFDAYYANDVALNVILEHVMFEQLLPLSYPPTKTRGTKSTSDIQPQTNGDGPFDADKTRTERILHLVKSLDAKSKKAFFALQARQSTFSQVVETFLKRCEEYNGGVTDGNTKEIKSKMDAVIKWLAGFMPDAQKTTADLNKYAKMHDRRSYQLIRFAMDPKSDFNTVHKAIKEFSKRINSAAGAGVLDTLVPLLYRSSLLLYNRSHVPYIMQYSRNDENELGNIAQEVLKEISERNPQTFKSQITEICKLIEEQAPTATEESEASSVETLKICAGFVRTSPDDIPKDRKLIDALNKFAMYGKPAKAAKYAVQILMSISDRKEMHAADLASKASSGWAYGQDHFMAKLATLSQLSILDIGITDEISDAILEITTKQVLLQVRTPADAGDKSWQADGELDEECEAKFWALKILVNRLRGTKEPETAKQIALPVFKLLNALIVKNGEITKSKDTPKHHKSRLRLLAAQLLLKLCRQKLFDELLTPGDFNRMAFVTQDPLANVRRGFVEKLQKYLVKEKLSHRFYTPIFLTAFEPEVDFKNSIITWIKSRAKYFQEKKLNVLEMIFARLLSLLANHPDFNLDPENLKDHARYLLHYLTSVATENNIGLIYKYAERVKQARDAISPDHTDNLYVMSDMAQAVIRKWEEKKGWSMQSWPGKVGLPVGLFSALPSHEVAQRIAEKQYLPEGVDELLDSVKRKAEDDGESKAKKQKAERPKTDKTNAKRKMAKPKTPAKPKKVKSSKFSTPVDSSIDRRRSGRGAASASKVYADRDSSEDDEEMLDGVAVWDYGSDSGEESESGEEGTGSEPAADEDDVPMKVVEEPQEASEPEVEEEEEEAEEEAEDDPESEPEADTSPPRSTGRSKRGIVSATSTPKAKVKPKSKAKATPTPTAAQKAKGKMSTATRVTRVTRATRG</sequence>
<dbReference type="PANTHER" id="PTHR12663:SF0">
    <property type="entry name" value="PRECOCIOUS DISSOCIATION OF SISTERS 5, ISOFORM A"/>
    <property type="match status" value="1"/>
</dbReference>
<dbReference type="Proteomes" id="UP000256645">
    <property type="component" value="Unassembled WGS sequence"/>
</dbReference>
<keyword evidence="2" id="KW-0132">Cell division</keyword>
<evidence type="ECO:0000256" key="4">
    <source>
        <dbReference type="ARBA" id="ARBA00023242"/>
    </source>
</evidence>
<feature type="region of interest" description="Disordered" evidence="6">
    <location>
        <begin position="1252"/>
        <end position="1469"/>
    </location>
</feature>
<dbReference type="CDD" id="cd19953">
    <property type="entry name" value="PDS5"/>
    <property type="match status" value="1"/>
</dbReference>
<comment type="subcellular location">
    <subcellularLocation>
        <location evidence="1">Nucleus</location>
    </subcellularLocation>
</comment>
<name>A0A3D8QC91_9HELO</name>
<dbReference type="InterPro" id="IPR039776">
    <property type="entry name" value="Pds5"/>
</dbReference>
<protein>
    <recommendedName>
        <fullName evidence="9">ARM repeat-containing protein</fullName>
    </recommendedName>
</protein>
<dbReference type="GO" id="GO:0051301">
    <property type="term" value="P:cell division"/>
    <property type="evidence" value="ECO:0007669"/>
    <property type="project" value="UniProtKB-KW"/>
</dbReference>
<evidence type="ECO:0000313" key="8">
    <source>
        <dbReference type="Proteomes" id="UP000256645"/>
    </source>
</evidence>
<dbReference type="STRING" id="1849047.A0A3D8QC91"/>
<proteinExistence type="predicted"/>
<evidence type="ECO:0000313" key="7">
    <source>
        <dbReference type="EMBL" id="RDW59476.1"/>
    </source>
</evidence>
<gene>
    <name evidence="7" type="ORF">BP6252_12563</name>
</gene>
<keyword evidence="3" id="KW-0498">Mitosis</keyword>
<feature type="region of interest" description="Disordered" evidence="6">
    <location>
        <begin position="590"/>
        <end position="613"/>
    </location>
</feature>
<dbReference type="Pfam" id="PF20168">
    <property type="entry name" value="PDS5"/>
    <property type="match status" value="1"/>
</dbReference>
<evidence type="ECO:0000256" key="1">
    <source>
        <dbReference type="ARBA" id="ARBA00004123"/>
    </source>
</evidence>
<feature type="compositionally biased region" description="Basic residues" evidence="6">
    <location>
        <begin position="1277"/>
        <end position="1295"/>
    </location>
</feature>
<comment type="caution">
    <text evidence="7">The sequence shown here is derived from an EMBL/GenBank/DDBJ whole genome shotgun (WGS) entry which is preliminary data.</text>
</comment>
<dbReference type="GO" id="GO:0005634">
    <property type="term" value="C:nucleus"/>
    <property type="evidence" value="ECO:0007669"/>
    <property type="project" value="UniProtKB-SubCell"/>
</dbReference>
<feature type="compositionally biased region" description="Basic and acidic residues" evidence="6">
    <location>
        <begin position="1252"/>
        <end position="1276"/>
    </location>
</feature>
<dbReference type="PANTHER" id="PTHR12663">
    <property type="entry name" value="ANDROGEN INDUCED INHIBITOR OF PROLIFERATION AS3 / PDS5-RELATED"/>
    <property type="match status" value="1"/>
</dbReference>
<accession>A0A3D8QC91</accession>
<feature type="compositionally biased region" description="Acidic residues" evidence="6">
    <location>
        <begin position="1376"/>
        <end position="1406"/>
    </location>
</feature>
<evidence type="ECO:0000256" key="3">
    <source>
        <dbReference type="ARBA" id="ARBA00022776"/>
    </source>
</evidence>
<keyword evidence="5" id="KW-0131">Cell cycle</keyword>
<evidence type="ECO:0000256" key="5">
    <source>
        <dbReference type="ARBA" id="ARBA00023306"/>
    </source>
</evidence>
<reference evidence="7 8" key="1">
    <citation type="journal article" date="2018" name="IMA Fungus">
        <title>IMA Genome-F 9: Draft genome sequence of Annulohypoxylon stygium, Aspergillus mulundensis, Berkeleyomyces basicola (syn. Thielaviopsis basicola), Ceratocystis smalleyi, two Cercospora beticola strains, Coleophoma cylindrospora, Fusarium fracticaudum, Phialophora cf. hyalina, and Morchella septimelata.</title>
        <authorList>
            <person name="Wingfield B.D."/>
            <person name="Bills G.F."/>
            <person name="Dong Y."/>
            <person name="Huang W."/>
            <person name="Nel W.J."/>
            <person name="Swalarsk-Parry B.S."/>
            <person name="Vaghefi N."/>
            <person name="Wilken P.M."/>
            <person name="An Z."/>
            <person name="de Beer Z.W."/>
            <person name="De Vos L."/>
            <person name="Chen L."/>
            <person name="Duong T.A."/>
            <person name="Gao Y."/>
            <person name="Hammerbacher A."/>
            <person name="Kikkert J.R."/>
            <person name="Li Y."/>
            <person name="Li H."/>
            <person name="Li K."/>
            <person name="Li Q."/>
            <person name="Liu X."/>
            <person name="Ma X."/>
            <person name="Naidoo K."/>
            <person name="Pethybridge S.J."/>
            <person name="Sun J."/>
            <person name="Steenkamp E.T."/>
            <person name="van der Nest M.A."/>
            <person name="van Wyk S."/>
            <person name="Wingfield M.J."/>
            <person name="Xiong C."/>
            <person name="Yue Q."/>
            <person name="Zhang X."/>
        </authorList>
    </citation>
    <scope>NUCLEOTIDE SEQUENCE [LARGE SCALE GENOMIC DNA]</scope>
    <source>
        <strain evidence="7 8">BP6252</strain>
    </source>
</reference>
<dbReference type="EMBL" id="PDLM01000016">
    <property type="protein sequence ID" value="RDW59476.1"/>
    <property type="molecule type" value="Genomic_DNA"/>
</dbReference>
<organism evidence="7 8">
    <name type="scientific">Coleophoma cylindrospora</name>
    <dbReference type="NCBI Taxonomy" id="1849047"/>
    <lineage>
        <taxon>Eukaryota</taxon>
        <taxon>Fungi</taxon>
        <taxon>Dikarya</taxon>
        <taxon>Ascomycota</taxon>
        <taxon>Pezizomycotina</taxon>
        <taxon>Leotiomycetes</taxon>
        <taxon>Helotiales</taxon>
        <taxon>Dermateaceae</taxon>
        <taxon>Coleophoma</taxon>
    </lineage>
</organism>